<feature type="region of interest" description="Disordered" evidence="1">
    <location>
        <begin position="1"/>
        <end position="64"/>
    </location>
</feature>
<proteinExistence type="predicted"/>
<dbReference type="AlphaFoldDB" id="A0A843US41"/>
<keyword evidence="3" id="KW-1185">Reference proteome</keyword>
<feature type="compositionally biased region" description="Polar residues" evidence="1">
    <location>
        <begin position="1"/>
        <end position="29"/>
    </location>
</feature>
<evidence type="ECO:0000313" key="2">
    <source>
        <dbReference type="EMBL" id="MQL84554.1"/>
    </source>
</evidence>
<sequence>MQQTLGTPSPRQRSSQNTGATTRDQSLKTQHPHPRPPQGVTTGDTEQPREKERLTQARPPRTST</sequence>
<evidence type="ECO:0000313" key="3">
    <source>
        <dbReference type="Proteomes" id="UP000652761"/>
    </source>
</evidence>
<name>A0A843US41_COLES</name>
<protein>
    <submittedName>
        <fullName evidence="2">Uncharacterized protein</fullName>
    </submittedName>
</protein>
<gene>
    <name evidence="2" type="ORF">Taro_017061</name>
</gene>
<feature type="compositionally biased region" description="Basic and acidic residues" evidence="1">
    <location>
        <begin position="46"/>
        <end position="55"/>
    </location>
</feature>
<evidence type="ECO:0000256" key="1">
    <source>
        <dbReference type="SAM" id="MobiDB-lite"/>
    </source>
</evidence>
<organism evidence="2 3">
    <name type="scientific">Colocasia esculenta</name>
    <name type="common">Wild taro</name>
    <name type="synonym">Arum esculentum</name>
    <dbReference type="NCBI Taxonomy" id="4460"/>
    <lineage>
        <taxon>Eukaryota</taxon>
        <taxon>Viridiplantae</taxon>
        <taxon>Streptophyta</taxon>
        <taxon>Embryophyta</taxon>
        <taxon>Tracheophyta</taxon>
        <taxon>Spermatophyta</taxon>
        <taxon>Magnoliopsida</taxon>
        <taxon>Liliopsida</taxon>
        <taxon>Araceae</taxon>
        <taxon>Aroideae</taxon>
        <taxon>Colocasieae</taxon>
        <taxon>Colocasia</taxon>
    </lineage>
</organism>
<accession>A0A843US41</accession>
<dbReference type="Proteomes" id="UP000652761">
    <property type="component" value="Unassembled WGS sequence"/>
</dbReference>
<reference evidence="2" key="1">
    <citation type="submission" date="2017-07" db="EMBL/GenBank/DDBJ databases">
        <title>Taro Niue Genome Assembly and Annotation.</title>
        <authorList>
            <person name="Atibalentja N."/>
            <person name="Keating K."/>
            <person name="Fields C.J."/>
        </authorList>
    </citation>
    <scope>NUCLEOTIDE SEQUENCE</scope>
    <source>
        <strain evidence="2">Niue_2</strain>
        <tissue evidence="2">Leaf</tissue>
    </source>
</reference>
<dbReference type="EMBL" id="NMUH01000770">
    <property type="protein sequence ID" value="MQL84554.1"/>
    <property type="molecule type" value="Genomic_DNA"/>
</dbReference>
<comment type="caution">
    <text evidence="2">The sequence shown here is derived from an EMBL/GenBank/DDBJ whole genome shotgun (WGS) entry which is preliminary data.</text>
</comment>